<dbReference type="EMBL" id="CM023472">
    <property type="protein sequence ID" value="KAH7960659.1"/>
    <property type="molecule type" value="Genomic_DNA"/>
</dbReference>
<sequence length="352" mass="38781">MKPMRRGLKHPPVLGRVLPHPTTASTSLRNCTVSDWVYSVPSNCSISSSIHTQETWSTKYPDCKGKSQSPLHLRFLQSTYKDMPPINFFNYDTEMILNVEIKGANLLVSPNNSRVAVYGGPLLVEYTFVLGVLHFGTGSGQGAEHHIDEQNNVAELQLIHYTETNIDINCLKEVNGLLALVILFKETENNNTALTGFMKAVRELHVPGNDTPPKDSAAVARFFMSYFTPASTENYYLYSGSLTFPPCTERVINVVLSRSVEIGKDQLVELRKLKWRFQHQPCSSATVAGNVRKLVASATGAETRAVYRNFRFMTRQGATVHAAPSAVALVAIAVLLVAEAAATPPDTAWTLP</sequence>
<comment type="caution">
    <text evidence="1">The sequence shown here is derived from an EMBL/GenBank/DDBJ whole genome shotgun (WGS) entry which is preliminary data.</text>
</comment>
<accession>A0ACB8D8R7</accession>
<reference evidence="1" key="1">
    <citation type="submission" date="2020-05" db="EMBL/GenBank/DDBJ databases">
        <title>Large-scale comparative analyses of tick genomes elucidate their genetic diversity and vector capacities.</title>
        <authorList>
            <person name="Jia N."/>
            <person name="Wang J."/>
            <person name="Shi W."/>
            <person name="Du L."/>
            <person name="Sun Y."/>
            <person name="Zhan W."/>
            <person name="Jiang J."/>
            <person name="Wang Q."/>
            <person name="Zhang B."/>
            <person name="Ji P."/>
            <person name="Sakyi L.B."/>
            <person name="Cui X."/>
            <person name="Yuan T."/>
            <person name="Jiang B."/>
            <person name="Yang W."/>
            <person name="Lam T.T.-Y."/>
            <person name="Chang Q."/>
            <person name="Ding S."/>
            <person name="Wang X."/>
            <person name="Zhu J."/>
            <person name="Ruan X."/>
            <person name="Zhao L."/>
            <person name="Wei J."/>
            <person name="Que T."/>
            <person name="Du C."/>
            <person name="Cheng J."/>
            <person name="Dai P."/>
            <person name="Han X."/>
            <person name="Huang E."/>
            <person name="Gao Y."/>
            <person name="Liu J."/>
            <person name="Shao H."/>
            <person name="Ye R."/>
            <person name="Li L."/>
            <person name="Wei W."/>
            <person name="Wang X."/>
            <person name="Wang C."/>
            <person name="Yang T."/>
            <person name="Huo Q."/>
            <person name="Li W."/>
            <person name="Guo W."/>
            <person name="Chen H."/>
            <person name="Zhou L."/>
            <person name="Ni X."/>
            <person name="Tian J."/>
            <person name="Zhou Y."/>
            <person name="Sheng Y."/>
            <person name="Liu T."/>
            <person name="Pan Y."/>
            <person name="Xia L."/>
            <person name="Li J."/>
            <person name="Zhao F."/>
            <person name="Cao W."/>
        </authorList>
    </citation>
    <scope>NUCLEOTIDE SEQUENCE</scope>
    <source>
        <strain evidence="1">Dsil-2018</strain>
    </source>
</reference>
<keyword evidence="2" id="KW-1185">Reference proteome</keyword>
<organism evidence="1 2">
    <name type="scientific">Dermacentor silvarum</name>
    <name type="common">Tick</name>
    <dbReference type="NCBI Taxonomy" id="543639"/>
    <lineage>
        <taxon>Eukaryota</taxon>
        <taxon>Metazoa</taxon>
        <taxon>Ecdysozoa</taxon>
        <taxon>Arthropoda</taxon>
        <taxon>Chelicerata</taxon>
        <taxon>Arachnida</taxon>
        <taxon>Acari</taxon>
        <taxon>Parasitiformes</taxon>
        <taxon>Ixodida</taxon>
        <taxon>Ixodoidea</taxon>
        <taxon>Ixodidae</taxon>
        <taxon>Rhipicephalinae</taxon>
        <taxon>Dermacentor</taxon>
    </lineage>
</organism>
<gene>
    <name evidence="1" type="ORF">HPB49_022133</name>
</gene>
<protein>
    <submittedName>
        <fullName evidence="1">Uncharacterized protein</fullName>
    </submittedName>
</protein>
<name>A0ACB8D8R7_DERSI</name>
<dbReference type="Proteomes" id="UP000821865">
    <property type="component" value="Chromosome 3"/>
</dbReference>
<evidence type="ECO:0000313" key="1">
    <source>
        <dbReference type="EMBL" id="KAH7960659.1"/>
    </source>
</evidence>
<evidence type="ECO:0000313" key="2">
    <source>
        <dbReference type="Proteomes" id="UP000821865"/>
    </source>
</evidence>
<proteinExistence type="predicted"/>